<evidence type="ECO:0000256" key="1">
    <source>
        <dbReference type="SAM" id="Phobius"/>
    </source>
</evidence>
<organism evidence="2 3">
    <name type="scientific">Aphis craccivora</name>
    <name type="common">Cowpea aphid</name>
    <dbReference type="NCBI Taxonomy" id="307492"/>
    <lineage>
        <taxon>Eukaryota</taxon>
        <taxon>Metazoa</taxon>
        <taxon>Ecdysozoa</taxon>
        <taxon>Arthropoda</taxon>
        <taxon>Hexapoda</taxon>
        <taxon>Insecta</taxon>
        <taxon>Pterygota</taxon>
        <taxon>Neoptera</taxon>
        <taxon>Paraneoptera</taxon>
        <taxon>Hemiptera</taxon>
        <taxon>Sternorrhyncha</taxon>
        <taxon>Aphidomorpha</taxon>
        <taxon>Aphidoidea</taxon>
        <taxon>Aphididae</taxon>
        <taxon>Aphidini</taxon>
        <taxon>Aphis</taxon>
        <taxon>Aphis</taxon>
    </lineage>
</organism>
<gene>
    <name evidence="2" type="ORF">FWK35_00024343</name>
</gene>
<accession>A0A6G0VWA5</accession>
<proteinExistence type="predicted"/>
<evidence type="ECO:0000313" key="2">
    <source>
        <dbReference type="EMBL" id="KAF0708881.1"/>
    </source>
</evidence>
<dbReference type="Pfam" id="PF24664">
    <property type="entry name" value="Monjiviricetes_fusion"/>
    <property type="match status" value="1"/>
</dbReference>
<comment type="caution">
    <text evidence="2">The sequence shown here is derived from an EMBL/GenBank/DDBJ whole genome shotgun (WGS) entry which is preliminary data.</text>
</comment>
<dbReference type="OrthoDB" id="6765476at2759"/>
<dbReference type="AlphaFoldDB" id="A0A6G0VWA5"/>
<reference evidence="2 3" key="1">
    <citation type="submission" date="2019-08" db="EMBL/GenBank/DDBJ databases">
        <title>Whole genome of Aphis craccivora.</title>
        <authorList>
            <person name="Voronova N.V."/>
            <person name="Shulinski R.S."/>
            <person name="Bandarenka Y.V."/>
            <person name="Zhorov D.G."/>
            <person name="Warner D."/>
        </authorList>
    </citation>
    <scope>NUCLEOTIDE SEQUENCE [LARGE SCALE GENOMIC DNA]</scope>
    <source>
        <strain evidence="2">180601</strain>
        <tissue evidence="2">Whole Body</tissue>
    </source>
</reference>
<evidence type="ECO:0000313" key="3">
    <source>
        <dbReference type="Proteomes" id="UP000478052"/>
    </source>
</evidence>
<keyword evidence="3" id="KW-1185">Reference proteome</keyword>
<feature type="transmembrane region" description="Helical" evidence="1">
    <location>
        <begin position="173"/>
        <end position="192"/>
    </location>
</feature>
<dbReference type="Proteomes" id="UP000478052">
    <property type="component" value="Unassembled WGS sequence"/>
</dbReference>
<keyword evidence="1" id="KW-0812">Transmembrane</keyword>
<protein>
    <submittedName>
        <fullName evidence="2">Uncharacterized protein</fullName>
    </submittedName>
</protein>
<sequence>MHIKENFCPHKYKTLRQTYARHIPGIQTEHFQLNILTDPLFFKFFKTKNISPQNTDLMTYINTKFVYIKNRFKSSMTTLYTDLLHKQCELERKVLLHKLSLATNSLSEFAYAMVEGPGFTAIQADEQSRWKLYRKMFAPKKRTLQKYGTEIDCNHLLPSAFYLDGEYSRDKDIRIILCSPNIFIILGALTYFRGHNMNEYKTYKFL</sequence>
<dbReference type="EMBL" id="VUJU01012061">
    <property type="protein sequence ID" value="KAF0708881.1"/>
    <property type="molecule type" value="Genomic_DNA"/>
</dbReference>
<keyword evidence="1" id="KW-1133">Transmembrane helix</keyword>
<keyword evidence="1" id="KW-0472">Membrane</keyword>
<name>A0A6G0VWA5_APHCR</name>